<gene>
    <name evidence="1" type="ORF">OM076_28460</name>
</gene>
<accession>A0A9X3S4A3</accession>
<keyword evidence="2" id="KW-1185">Reference proteome</keyword>
<dbReference type="Pfam" id="PF20199">
    <property type="entry name" value="RepSA"/>
    <property type="match status" value="2"/>
</dbReference>
<comment type="caution">
    <text evidence="1">The sequence shown here is derived from an EMBL/GenBank/DDBJ whole genome shotgun (WGS) entry which is preliminary data.</text>
</comment>
<protein>
    <submittedName>
        <fullName evidence="1">Uncharacterized protein</fullName>
    </submittedName>
</protein>
<name>A0A9X3S4A3_9ACTN</name>
<dbReference type="EMBL" id="JAPDOD010000032">
    <property type="protein sequence ID" value="MDA0164237.1"/>
    <property type="molecule type" value="Genomic_DNA"/>
</dbReference>
<sequence length="373" mass="41379">MAVHHDRDPAREARRIGMTNAALWREVRPAYVKVAEYQHRGLVHLHVLARLDEAMSDYRADEVRPPSARFDAELLELALRDVVAEVSAPIAKQLGDGRVRWGRQLDVRQLNTGAERGEIAGYLAKYATKSTEQTGGLLHRVARDQVEDVNVREHVRSYMRAAFELDDIVAEHRRREHRSAAARDVETNWNPAALAIRARRAMATNEPQRVRPHVGAALRGRVARLVDAPERHHTALAVELDSGVCIHLADVASIGRDTRRARRREPRLAECAHALGYRGHCLTKSRRYSSTFKALRAAREAYVHAQLLARSTDATQLAIAAGGTRKSNFACVGTDHVTAADALLAASAAARAREGRRAARLARDVEFGTGGMR</sequence>
<proteinExistence type="predicted"/>
<reference evidence="1" key="1">
    <citation type="submission" date="2022-10" db="EMBL/GenBank/DDBJ databases">
        <title>The WGS of Solirubrobacter ginsenosidimutans DSM 21036.</title>
        <authorList>
            <person name="Jiang Z."/>
        </authorList>
    </citation>
    <scope>NUCLEOTIDE SEQUENCE</scope>
    <source>
        <strain evidence="1">DSM 21036</strain>
    </source>
</reference>
<dbReference type="AlphaFoldDB" id="A0A9X3S4A3"/>
<organism evidence="1 2">
    <name type="scientific">Solirubrobacter ginsenosidimutans</name>
    <dbReference type="NCBI Taxonomy" id="490573"/>
    <lineage>
        <taxon>Bacteria</taxon>
        <taxon>Bacillati</taxon>
        <taxon>Actinomycetota</taxon>
        <taxon>Thermoleophilia</taxon>
        <taxon>Solirubrobacterales</taxon>
        <taxon>Solirubrobacteraceae</taxon>
        <taxon>Solirubrobacter</taxon>
    </lineage>
</organism>
<dbReference type="InterPro" id="IPR046828">
    <property type="entry name" value="RepSA"/>
</dbReference>
<evidence type="ECO:0000313" key="2">
    <source>
        <dbReference type="Proteomes" id="UP001149140"/>
    </source>
</evidence>
<dbReference type="Proteomes" id="UP001149140">
    <property type="component" value="Unassembled WGS sequence"/>
</dbReference>
<evidence type="ECO:0000313" key="1">
    <source>
        <dbReference type="EMBL" id="MDA0164237.1"/>
    </source>
</evidence>